<feature type="transmembrane region" description="Helical" evidence="10">
    <location>
        <begin position="399"/>
        <end position="426"/>
    </location>
</feature>
<dbReference type="PANTHER" id="PTHR21137:SF35">
    <property type="entry name" value="ODORANT RECEPTOR 19A-RELATED"/>
    <property type="match status" value="1"/>
</dbReference>
<feature type="transmembrane region" description="Helical" evidence="10">
    <location>
        <begin position="1232"/>
        <end position="1252"/>
    </location>
</feature>
<feature type="transmembrane region" description="Helical" evidence="10">
    <location>
        <begin position="620"/>
        <end position="640"/>
    </location>
</feature>
<dbReference type="Proteomes" id="UP000037069">
    <property type="component" value="Unassembled WGS sequence"/>
</dbReference>
<accession>A0A0L0C365</accession>
<evidence type="ECO:0000256" key="2">
    <source>
        <dbReference type="ARBA" id="ARBA00022475"/>
    </source>
</evidence>
<evidence type="ECO:0000256" key="8">
    <source>
        <dbReference type="ARBA" id="ARBA00023170"/>
    </source>
</evidence>
<feature type="transmembrane region" description="Helical" evidence="10">
    <location>
        <begin position="470"/>
        <end position="491"/>
    </location>
</feature>
<dbReference type="GO" id="GO:0007165">
    <property type="term" value="P:signal transduction"/>
    <property type="evidence" value="ECO:0007669"/>
    <property type="project" value="UniProtKB-KW"/>
</dbReference>
<evidence type="ECO:0000256" key="7">
    <source>
        <dbReference type="ARBA" id="ARBA00023136"/>
    </source>
</evidence>
<feature type="transmembrane region" description="Helical" evidence="10">
    <location>
        <begin position="53"/>
        <end position="74"/>
    </location>
</feature>
<evidence type="ECO:0000256" key="1">
    <source>
        <dbReference type="ARBA" id="ARBA00004651"/>
    </source>
</evidence>
<evidence type="ECO:0000313" key="12">
    <source>
        <dbReference type="Proteomes" id="UP000037069"/>
    </source>
</evidence>
<feature type="transmembrane region" description="Helical" evidence="10">
    <location>
        <begin position="1103"/>
        <end position="1125"/>
    </location>
</feature>
<feature type="transmembrane region" description="Helical" evidence="10">
    <location>
        <begin position="1424"/>
        <end position="1446"/>
    </location>
</feature>
<dbReference type="GO" id="GO:0005549">
    <property type="term" value="F:odorant binding"/>
    <property type="evidence" value="ECO:0007669"/>
    <property type="project" value="InterPro"/>
</dbReference>
<organism evidence="11 12">
    <name type="scientific">Lucilia cuprina</name>
    <name type="common">Green bottle fly</name>
    <name type="synonym">Australian sheep blowfly</name>
    <dbReference type="NCBI Taxonomy" id="7375"/>
    <lineage>
        <taxon>Eukaryota</taxon>
        <taxon>Metazoa</taxon>
        <taxon>Ecdysozoa</taxon>
        <taxon>Arthropoda</taxon>
        <taxon>Hexapoda</taxon>
        <taxon>Insecta</taxon>
        <taxon>Pterygota</taxon>
        <taxon>Neoptera</taxon>
        <taxon>Endopterygota</taxon>
        <taxon>Diptera</taxon>
        <taxon>Brachycera</taxon>
        <taxon>Muscomorpha</taxon>
        <taxon>Oestroidea</taxon>
        <taxon>Calliphoridae</taxon>
        <taxon>Luciliinae</taxon>
        <taxon>Lucilia</taxon>
    </lineage>
</organism>
<evidence type="ECO:0000256" key="9">
    <source>
        <dbReference type="ARBA" id="ARBA00023224"/>
    </source>
</evidence>
<dbReference type="OrthoDB" id="7548151at2759"/>
<keyword evidence="7 10" id="KW-0472">Membrane</keyword>
<dbReference type="InterPro" id="IPR004117">
    <property type="entry name" value="7tm6_olfct_rcpt"/>
</dbReference>
<dbReference type="GO" id="GO:0004984">
    <property type="term" value="F:olfactory receptor activity"/>
    <property type="evidence" value="ECO:0007669"/>
    <property type="project" value="InterPro"/>
</dbReference>
<keyword evidence="9" id="KW-0807">Transducer</keyword>
<feature type="transmembrane region" description="Helical" evidence="10">
    <location>
        <begin position="1006"/>
        <end position="1027"/>
    </location>
</feature>
<feature type="transmembrane region" description="Helical" evidence="10">
    <location>
        <begin position="21"/>
        <end position="47"/>
    </location>
</feature>
<keyword evidence="4 10" id="KW-0812">Transmembrane</keyword>
<feature type="transmembrane region" description="Helical" evidence="10">
    <location>
        <begin position="1640"/>
        <end position="1671"/>
    </location>
</feature>
<proteinExistence type="predicted"/>
<evidence type="ECO:0000256" key="3">
    <source>
        <dbReference type="ARBA" id="ARBA00022606"/>
    </source>
</evidence>
<feature type="transmembrane region" description="Helical" evidence="10">
    <location>
        <begin position="359"/>
        <end position="379"/>
    </location>
</feature>
<keyword evidence="6 10" id="KW-1133">Transmembrane helix</keyword>
<feature type="transmembrane region" description="Helical" evidence="10">
    <location>
        <begin position="836"/>
        <end position="861"/>
    </location>
</feature>
<protein>
    <submittedName>
        <fullName evidence="11">Putative odorant receptor 7a</fullName>
    </submittedName>
</protein>
<dbReference type="OMA" id="RIYLWRF"/>
<feature type="transmembrane region" description="Helical" evidence="10">
    <location>
        <begin position="1677"/>
        <end position="1698"/>
    </location>
</feature>
<feature type="transmembrane region" description="Helical" evidence="10">
    <location>
        <begin position="263"/>
        <end position="282"/>
    </location>
</feature>
<feature type="transmembrane region" description="Helical" evidence="10">
    <location>
        <begin position="1329"/>
        <end position="1351"/>
    </location>
</feature>
<feature type="transmembrane region" description="Helical" evidence="10">
    <location>
        <begin position="716"/>
        <end position="738"/>
    </location>
</feature>
<feature type="transmembrane region" description="Helical" evidence="10">
    <location>
        <begin position="1264"/>
        <end position="1282"/>
    </location>
</feature>
<keyword evidence="2" id="KW-1003">Cell membrane</keyword>
<keyword evidence="3" id="KW-0716">Sensory transduction</keyword>
<feature type="transmembrane region" description="Helical" evidence="10">
    <location>
        <begin position="945"/>
        <end position="964"/>
    </location>
</feature>
<feature type="transmembrane region" description="Helical" evidence="10">
    <location>
        <begin position="1520"/>
        <end position="1541"/>
    </location>
</feature>
<evidence type="ECO:0000256" key="4">
    <source>
        <dbReference type="ARBA" id="ARBA00022692"/>
    </source>
</evidence>
<feature type="transmembrane region" description="Helical" evidence="10">
    <location>
        <begin position="1466"/>
        <end position="1488"/>
    </location>
</feature>
<evidence type="ECO:0000256" key="6">
    <source>
        <dbReference type="ARBA" id="ARBA00022989"/>
    </source>
</evidence>
<feature type="transmembrane region" description="Helical" evidence="10">
    <location>
        <begin position="660"/>
        <end position="680"/>
    </location>
</feature>
<gene>
    <name evidence="11" type="ORF">FF38_06341</name>
</gene>
<sequence length="1780" mass="205524">MPKNTKENPIKQIEKREQNRHVLVAIISPVISKTIFTQFMITAAILGTTLINIFIFADFSTKIASVVYFLAVLVQTSPCCYQATCLQHDSEQLALAIFHCKWFNKDIRFRKMMIYFTMRSQTPITLTAMKLFPITLRTSLGATHEATAYLYKNFRFSGLKPCVKWQQIYKYLYNLLSVSVNLLVLGYFPLSFPLSYYYESHKMSAEKFLTSLQVFINVLGLTPKLRKRNNIQRATREATDYLFSLFLYLGVEKSQKWPTLQRIYSLFIQLNMIALLPLSFTLTCYYEYKKLTTEQLLTSLQAFINVLGIPAKVITVIISFKYLHQALKALDTLDARCQNPHEYDKIQHCAMMGNRFTTFYSTLYCVYVAATITTSLSMGKQAYSLFIPFINWRNSMLEFVVQSFIEFIAINIAVLYQAAIDVYPVIYIYGIRTHMKILVERVRRLGADGKKTQNDHYEELVMCVKDHQDLLRLVNIISPVISITMFIQFMITAGILGTTLINIFIFADFSTQIASVLYLIAVMVQTSPCCYNASCLFDESDQLSLAIFHCQWFDKDIRFRKLMLFFMMRSQMPITLTAMKLFPITLNTSLGVKTKQALTYLYRCFRILGLYRTEKYKYAYILYSIFIHCSVTIFLPASFIASYSLESNRNLDYDTLFTSIQVAINVFGCSLKICMLLYFIPHLLTAEPILDKLDERCLAEDEIELLFKIKNLGRKLVVNFSITFWSYATSTFIVSMLAGHPPYSLYLPRINWRNSTWEYFVASFIEFLLMDAACFQQVANDSYAAVYVCILRAHVNILRLRIRKLGADDTRSLLENEQELKMCIRDHKHLIELYQIISPVISATIFLQFTNTAGILGITLINMLIFARGYSSIIASGFYVLAVVVEIFPLCYYANCLVCDSDLLSVEIFHSTWIPQNSHYRKMLIFFMQRSQQTMQLMAGKMFPINLNSFISIAKFSFSLYTLIKKMGIKERLAKITPKVTSKDSTTYLFRCFRIMGLCRTEKYKYLHLLWSIFVHFSVTIFLPSSFLVSYMRKSSQFEYDTLLTSIQVAINVIGSSMKICMLLYYIPHLLTAEPVMAKLDERCVDEDEIALLYKLKSLGRRLVVSFATSFWSYATSTFIVSILAGHPPYSLYFPYINWRNSKWEFIVISIIEWLLMGGACSQEVANDAYAAVYVCMLRAHVNILRLRISKLCTKSDKTLADNLEDLKLCIMDHKNIIELYNIITPVISATIFLQFTITAGILSITLINMMIFAKAVSSKIASCFYVLAVVVEIFPLCYYSNCLMYDSDRLSEEIFHSSWIHQSPQYRKMLIFFMQRTQQTIEFMAGKIFYINLNSFISIAKFSLSLYTLIKKMNLKERLVTLVEHANNSENPQEQTSEINQEVEKLKKGTGFDNIETTMGLRYLFNGFRFLGVYMPEKNKTLYIIWSLFINTLVTIYLPLAFALSFMTMSGEELEIGNLLTSVQVFINVLGCSTKIILMAFLLPKLLSCEPVIRKLDKRCHTQEEKESIKRIIKQGNRFVVLFSISYWSYSSSTGISAVIFHRLPYNIYNPLIDSKASNLHYFAAVFVELAIIDVACFQQVVDDSYAVIYVSILRTHLDILLKRIKNMNENAKVSLEENFEELKMCIIDHKNIIQLYNIVAPVISITIFVQFTITATILGTTLINILLFATNFASIVASCFYVLAVVVEIFPLCYYAQCLMDESNRLSDVIFHSNWVDQDIRYRKMLIFFIHRSQKTIEFTAGKLFPITLNSFLSIAKFSFSLYTFIKEMGIKEKFSSK</sequence>
<comment type="subcellular location">
    <subcellularLocation>
        <location evidence="1">Cell membrane</location>
        <topology evidence="1">Multi-pass membrane protein</topology>
    </subcellularLocation>
</comment>
<evidence type="ECO:0000313" key="11">
    <source>
        <dbReference type="EMBL" id="KNC26770.1"/>
    </source>
</evidence>
<keyword evidence="5" id="KW-0552">Olfaction</keyword>
<feature type="transmembrane region" description="Helical" evidence="10">
    <location>
        <begin position="1561"/>
        <end position="1579"/>
    </location>
</feature>
<name>A0A0L0C365_LUCCU</name>
<evidence type="ECO:0000256" key="5">
    <source>
        <dbReference type="ARBA" id="ARBA00022725"/>
    </source>
</evidence>
<feature type="transmembrane region" description="Helical" evidence="10">
    <location>
        <begin position="503"/>
        <end position="524"/>
    </location>
</feature>
<feature type="transmembrane region" description="Helical" evidence="10">
    <location>
        <begin position="302"/>
        <end position="323"/>
    </location>
</feature>
<keyword evidence="12" id="KW-1185">Reference proteome</keyword>
<reference evidence="11 12" key="1">
    <citation type="journal article" date="2015" name="Nat. Commun.">
        <title>Lucilia cuprina genome unlocks parasitic fly biology to underpin future interventions.</title>
        <authorList>
            <person name="Anstead C.A."/>
            <person name="Korhonen P.K."/>
            <person name="Young N.D."/>
            <person name="Hall R.S."/>
            <person name="Jex A.R."/>
            <person name="Murali S.C."/>
            <person name="Hughes D.S."/>
            <person name="Lee S.F."/>
            <person name="Perry T."/>
            <person name="Stroehlein A.J."/>
            <person name="Ansell B.R."/>
            <person name="Breugelmans B."/>
            <person name="Hofmann A."/>
            <person name="Qu J."/>
            <person name="Dugan S."/>
            <person name="Lee S.L."/>
            <person name="Chao H."/>
            <person name="Dinh H."/>
            <person name="Han Y."/>
            <person name="Doddapaneni H.V."/>
            <person name="Worley K.C."/>
            <person name="Muzny D.M."/>
            <person name="Ioannidis P."/>
            <person name="Waterhouse R.M."/>
            <person name="Zdobnov E.M."/>
            <person name="James P.J."/>
            <person name="Bagnall N.H."/>
            <person name="Kotze A.C."/>
            <person name="Gibbs R.A."/>
            <person name="Richards S."/>
            <person name="Batterham P."/>
            <person name="Gasser R.B."/>
        </authorList>
    </citation>
    <scope>NUCLEOTIDE SEQUENCE [LARGE SCALE GENOMIC DNA]</scope>
    <source>
        <strain evidence="11 12">LS</strain>
        <tissue evidence="11">Full body</tissue>
    </source>
</reference>
<evidence type="ECO:0000256" key="10">
    <source>
        <dbReference type="SAM" id="Phobius"/>
    </source>
</evidence>
<dbReference type="GO" id="GO:0005886">
    <property type="term" value="C:plasma membrane"/>
    <property type="evidence" value="ECO:0007669"/>
    <property type="project" value="UniProtKB-SubCell"/>
</dbReference>
<feature type="transmembrane region" description="Helical" evidence="10">
    <location>
        <begin position="873"/>
        <end position="895"/>
    </location>
</feature>
<feature type="transmembrane region" description="Helical" evidence="10">
    <location>
        <begin position="208"/>
        <end position="226"/>
    </location>
</feature>
<feature type="transmembrane region" description="Helical" evidence="10">
    <location>
        <begin position="1047"/>
        <end position="1067"/>
    </location>
</feature>
<feature type="transmembrane region" description="Helical" evidence="10">
    <location>
        <begin position="171"/>
        <end position="188"/>
    </location>
</feature>
<dbReference type="EMBL" id="JRES01000955">
    <property type="protein sequence ID" value="KNC26770.1"/>
    <property type="molecule type" value="Genomic_DNA"/>
</dbReference>
<dbReference type="PANTHER" id="PTHR21137">
    <property type="entry name" value="ODORANT RECEPTOR"/>
    <property type="match status" value="1"/>
</dbReference>
<dbReference type="Pfam" id="PF02949">
    <property type="entry name" value="7tm_6"/>
    <property type="match status" value="5"/>
</dbReference>
<comment type="caution">
    <text evidence="11">The sequence shown here is derived from an EMBL/GenBank/DDBJ whole genome shotgun (WGS) entry which is preliminary data.</text>
</comment>
<keyword evidence="8 11" id="KW-0675">Receptor</keyword>